<dbReference type="Gene3D" id="2.40.128.20">
    <property type="match status" value="1"/>
</dbReference>
<evidence type="ECO:0000313" key="4">
    <source>
        <dbReference type="EMBL" id="CAB9501682.1"/>
    </source>
</evidence>
<dbReference type="AlphaFoldDB" id="A0A9N8DF84"/>
<dbReference type="InterPro" id="IPR012674">
    <property type="entry name" value="Calycin"/>
</dbReference>
<comment type="similarity">
    <text evidence="1 2">Belongs to the calycin superfamily. Lipocalin family.</text>
</comment>
<dbReference type="PANTHER" id="PTHR10612">
    <property type="entry name" value="APOLIPOPROTEIN D"/>
    <property type="match status" value="1"/>
</dbReference>
<feature type="domain" description="Lipocalin/cytosolic fatty-acid binding" evidence="3">
    <location>
        <begin position="21"/>
        <end position="182"/>
    </location>
</feature>
<organism evidence="4 5">
    <name type="scientific">Seminavis robusta</name>
    <dbReference type="NCBI Taxonomy" id="568900"/>
    <lineage>
        <taxon>Eukaryota</taxon>
        <taxon>Sar</taxon>
        <taxon>Stramenopiles</taxon>
        <taxon>Ochrophyta</taxon>
        <taxon>Bacillariophyta</taxon>
        <taxon>Bacillariophyceae</taxon>
        <taxon>Bacillariophycidae</taxon>
        <taxon>Naviculales</taxon>
        <taxon>Naviculaceae</taxon>
        <taxon>Seminavis</taxon>
    </lineage>
</organism>
<dbReference type="GO" id="GO:0006950">
    <property type="term" value="P:response to stress"/>
    <property type="evidence" value="ECO:0007669"/>
    <property type="project" value="UniProtKB-ARBA"/>
</dbReference>
<dbReference type="InterPro" id="IPR047202">
    <property type="entry name" value="Lipocalin_Blc-like_dom"/>
</dbReference>
<sequence>MGNSASNSLPALQTVSECVTERMMGTWFVIAVKPTMFETKNSNAVERYTWIDDAKKKNGGNDFDIDFTFNVDEPITSKIKALPQKGWVLDNDNKQFAPGTNRLETKTGNWQVSPAWPIKMPYLLVEVDLEHYQYCVVGYPSRAYCWIMARTPQMEEATYNDLVDKLQTKHNYDLVGLRKVPQKWTRVEAEKRNLIKDIPGHMLEKE</sequence>
<dbReference type="SUPFAM" id="SSF50814">
    <property type="entry name" value="Lipocalins"/>
    <property type="match status" value="1"/>
</dbReference>
<evidence type="ECO:0000259" key="3">
    <source>
        <dbReference type="Pfam" id="PF08212"/>
    </source>
</evidence>
<dbReference type="InterPro" id="IPR022271">
    <property type="entry name" value="Lipocalin_ApoD"/>
</dbReference>
<protein>
    <submittedName>
        <fullName evidence="4">Apolipoprotein D</fullName>
    </submittedName>
</protein>
<dbReference type="OrthoDB" id="417891at2759"/>
<comment type="caution">
    <text evidence="4">The sequence shown here is derived from an EMBL/GenBank/DDBJ whole genome shotgun (WGS) entry which is preliminary data.</text>
</comment>
<dbReference type="CDD" id="cd19438">
    <property type="entry name" value="lipocalin_Blc-like"/>
    <property type="match status" value="1"/>
</dbReference>
<dbReference type="InterPro" id="IPR000566">
    <property type="entry name" value="Lipocln_cytosolic_FA-bd_dom"/>
</dbReference>
<keyword evidence="5" id="KW-1185">Reference proteome</keyword>
<evidence type="ECO:0000256" key="2">
    <source>
        <dbReference type="PIRNR" id="PIRNR036893"/>
    </source>
</evidence>
<accession>A0A9N8DF84</accession>
<dbReference type="Proteomes" id="UP001153069">
    <property type="component" value="Unassembled WGS sequence"/>
</dbReference>
<reference evidence="4" key="1">
    <citation type="submission" date="2020-06" db="EMBL/GenBank/DDBJ databases">
        <authorList>
            <consortium name="Plant Systems Biology data submission"/>
        </authorList>
    </citation>
    <scope>NUCLEOTIDE SEQUENCE</scope>
    <source>
        <strain evidence="4">D6</strain>
    </source>
</reference>
<gene>
    <name evidence="4" type="ORF">SEMRO_115_G056750.1</name>
</gene>
<evidence type="ECO:0000256" key="1">
    <source>
        <dbReference type="ARBA" id="ARBA00006889"/>
    </source>
</evidence>
<name>A0A9N8DF84_9STRA</name>
<dbReference type="PIRSF" id="PIRSF036893">
    <property type="entry name" value="Lipocalin_ApoD"/>
    <property type="match status" value="1"/>
</dbReference>
<evidence type="ECO:0000313" key="5">
    <source>
        <dbReference type="Proteomes" id="UP001153069"/>
    </source>
</evidence>
<dbReference type="PANTHER" id="PTHR10612:SF34">
    <property type="entry name" value="APOLIPOPROTEIN D"/>
    <property type="match status" value="1"/>
</dbReference>
<proteinExistence type="inferred from homology"/>
<dbReference type="Pfam" id="PF08212">
    <property type="entry name" value="Lipocalin_2"/>
    <property type="match status" value="1"/>
</dbReference>
<dbReference type="EMBL" id="CAICTM010000114">
    <property type="protein sequence ID" value="CAB9501682.1"/>
    <property type="molecule type" value="Genomic_DNA"/>
</dbReference>